<comment type="similarity">
    <text evidence="1">Belongs to the complex I 24 kDa subunit family.</text>
</comment>
<proteinExistence type="inferred from homology"/>
<dbReference type="NCBIfam" id="TIGR01958">
    <property type="entry name" value="nuoE_fam"/>
    <property type="match status" value="2"/>
</dbReference>
<evidence type="ECO:0000256" key="2">
    <source>
        <dbReference type="ARBA" id="ARBA00022714"/>
    </source>
</evidence>
<dbReference type="GO" id="GO:1902494">
    <property type="term" value="C:catalytic complex"/>
    <property type="evidence" value="ECO:0007669"/>
    <property type="project" value="UniProtKB-ARBA"/>
</dbReference>
<dbReference type="GO" id="GO:0003954">
    <property type="term" value="F:NADH dehydrogenase activity"/>
    <property type="evidence" value="ECO:0007669"/>
    <property type="project" value="TreeGrafter"/>
</dbReference>
<dbReference type="GO" id="GO:0051537">
    <property type="term" value="F:2 iron, 2 sulfur cluster binding"/>
    <property type="evidence" value="ECO:0007669"/>
    <property type="project" value="UniProtKB-KW"/>
</dbReference>
<dbReference type="GO" id="GO:0098796">
    <property type="term" value="C:membrane protein complex"/>
    <property type="evidence" value="ECO:0007669"/>
    <property type="project" value="UniProtKB-ARBA"/>
</dbReference>
<dbReference type="InterPro" id="IPR042128">
    <property type="entry name" value="NuoE_dom"/>
</dbReference>
<evidence type="ECO:0000313" key="9">
    <source>
        <dbReference type="EMBL" id="CAD7654064.1"/>
    </source>
</evidence>
<dbReference type="GO" id="GO:0006120">
    <property type="term" value="P:mitochondrial electron transport, NADH to ubiquinone"/>
    <property type="evidence" value="ECO:0007669"/>
    <property type="project" value="UniProtKB-ARBA"/>
</dbReference>
<evidence type="ECO:0000256" key="3">
    <source>
        <dbReference type="ARBA" id="ARBA00022723"/>
    </source>
</evidence>
<dbReference type="PANTHER" id="PTHR10371">
    <property type="entry name" value="NADH DEHYDROGENASE UBIQUINONE FLAVOPROTEIN 2, MITOCHONDRIAL"/>
    <property type="match status" value="1"/>
</dbReference>
<dbReference type="FunFam" id="1.10.10.1590:FF:000001">
    <property type="entry name" value="NADH-quinone oxidoreductase subunit E"/>
    <property type="match status" value="2"/>
</dbReference>
<dbReference type="GO" id="GO:0005743">
    <property type="term" value="C:mitochondrial inner membrane"/>
    <property type="evidence" value="ECO:0007669"/>
    <property type="project" value="UniProtKB-ARBA"/>
</dbReference>
<dbReference type="CDD" id="cd03064">
    <property type="entry name" value="TRX_Fd_NuoE"/>
    <property type="match status" value="2"/>
</dbReference>
<evidence type="ECO:0000256" key="1">
    <source>
        <dbReference type="ARBA" id="ARBA00010643"/>
    </source>
</evidence>
<dbReference type="GO" id="GO:0008137">
    <property type="term" value="F:NADH dehydrogenase (ubiquinone) activity"/>
    <property type="evidence" value="ECO:0007669"/>
    <property type="project" value="UniProtKB-ARBA"/>
</dbReference>
<evidence type="ECO:0000256" key="4">
    <source>
        <dbReference type="ARBA" id="ARBA00022967"/>
    </source>
</evidence>
<dbReference type="InterPro" id="IPR002023">
    <property type="entry name" value="NuoE-like"/>
</dbReference>
<dbReference type="Gene3D" id="1.10.10.1590">
    <property type="entry name" value="NADH-quinone oxidoreductase subunit E"/>
    <property type="match status" value="2"/>
</dbReference>
<comment type="cofactor">
    <cofactor evidence="8">
        <name>[2Fe-2S] cluster</name>
        <dbReference type="ChEBI" id="CHEBI:190135"/>
    </cofactor>
</comment>
<dbReference type="GO" id="GO:0046872">
    <property type="term" value="F:metal ion binding"/>
    <property type="evidence" value="ECO:0007669"/>
    <property type="project" value="UniProtKB-KW"/>
</dbReference>
<dbReference type="EMBL" id="CAJPVJ010007459">
    <property type="protein sequence ID" value="CAG2171251.1"/>
    <property type="molecule type" value="Genomic_DNA"/>
</dbReference>
<dbReference type="Proteomes" id="UP000728032">
    <property type="component" value="Unassembled WGS sequence"/>
</dbReference>
<dbReference type="FunFam" id="3.40.30.10:FF:000022">
    <property type="entry name" value="NADH dehydrogenase flavoprotein 2, mitochondrial"/>
    <property type="match status" value="1"/>
</dbReference>
<sequence length="414" mass="46975">MSYLKTFLSHSFSKLVPKTYICGGSARLLSDVSFVHRETDVDSKNFEFNADNKKRAEAIVSIYPEGFRSAAVIPLLDLAQRQYGWLPLKAMNYVADYLQMPRMRVYEVSTFYTMFNRQPIGKYHVQVCTTTPCMLRGAQEVYEYTKELLKDEKDFTVIEVECLGACVNAPMIQINDDYYEDLTNEDVKQIIADIKAGKRPKAGPSAQSGRLACEPKGGLTSLTSPPPGPGFGCRSDLHSFSKLVPKTYICGGSARLLSDVSFVHRETDVDSKNFEFNADNKKRAEAIVSIYPEGFRSAAVIPLLDLAQRQYGWLPLKAMNYVADYLQMPRMRVYEVSTFYTMFNRQPIGKYHVQVCTTTPCMLRGAQEVYEYTKELLKDEKDFTVIEVECLGACVNAPMIQINDDYYEDLTNED</sequence>
<evidence type="ECO:0000313" key="10">
    <source>
        <dbReference type="Proteomes" id="UP000728032"/>
    </source>
</evidence>
<dbReference type="Pfam" id="PF01257">
    <property type="entry name" value="2Fe-2S_thioredx"/>
    <property type="match status" value="2"/>
</dbReference>
<protein>
    <recommendedName>
        <fullName evidence="11">NADH dehydrogenase [ubiquinone] flavoprotein 2, mitochondrial</fullName>
    </recommendedName>
</protein>
<dbReference type="SUPFAM" id="SSF52833">
    <property type="entry name" value="Thioredoxin-like"/>
    <property type="match status" value="2"/>
</dbReference>
<dbReference type="InterPro" id="IPR041921">
    <property type="entry name" value="NuoE_N"/>
</dbReference>
<keyword evidence="10" id="KW-1185">Reference proteome</keyword>
<keyword evidence="5" id="KW-0408">Iron</keyword>
<accession>A0A7R9M5Q5</accession>
<evidence type="ECO:0000256" key="5">
    <source>
        <dbReference type="ARBA" id="ARBA00023004"/>
    </source>
</evidence>
<organism evidence="9">
    <name type="scientific">Oppiella nova</name>
    <dbReference type="NCBI Taxonomy" id="334625"/>
    <lineage>
        <taxon>Eukaryota</taxon>
        <taxon>Metazoa</taxon>
        <taxon>Ecdysozoa</taxon>
        <taxon>Arthropoda</taxon>
        <taxon>Chelicerata</taxon>
        <taxon>Arachnida</taxon>
        <taxon>Acari</taxon>
        <taxon>Acariformes</taxon>
        <taxon>Sarcoptiformes</taxon>
        <taxon>Oribatida</taxon>
        <taxon>Brachypylina</taxon>
        <taxon>Oppioidea</taxon>
        <taxon>Oppiidae</taxon>
        <taxon>Oppiella</taxon>
    </lineage>
</organism>
<dbReference type="OrthoDB" id="10254187at2759"/>
<evidence type="ECO:0000256" key="6">
    <source>
        <dbReference type="ARBA" id="ARBA00023014"/>
    </source>
</evidence>
<dbReference type="PANTHER" id="PTHR10371:SF3">
    <property type="entry name" value="NADH DEHYDROGENASE [UBIQUINONE] FLAVOPROTEIN 2, MITOCHONDRIAL"/>
    <property type="match status" value="1"/>
</dbReference>
<dbReference type="EMBL" id="OC922284">
    <property type="protein sequence ID" value="CAD7654064.1"/>
    <property type="molecule type" value="Genomic_DNA"/>
</dbReference>
<reference evidence="9" key="1">
    <citation type="submission" date="2020-11" db="EMBL/GenBank/DDBJ databases">
        <authorList>
            <person name="Tran Van P."/>
        </authorList>
    </citation>
    <scope>NUCLEOTIDE SEQUENCE</scope>
</reference>
<dbReference type="Gene3D" id="3.40.30.10">
    <property type="entry name" value="Glutaredoxin"/>
    <property type="match status" value="2"/>
</dbReference>
<evidence type="ECO:0000256" key="8">
    <source>
        <dbReference type="ARBA" id="ARBA00034078"/>
    </source>
</evidence>
<evidence type="ECO:0008006" key="11">
    <source>
        <dbReference type="Google" id="ProtNLM"/>
    </source>
</evidence>
<keyword evidence="4" id="KW-1278">Translocase</keyword>
<keyword evidence="2" id="KW-0001">2Fe-2S</keyword>
<gene>
    <name evidence="9" type="ORF">ONB1V03_LOCUS10714</name>
</gene>
<keyword evidence="3" id="KW-0479">Metal-binding</keyword>
<keyword evidence="6" id="KW-0411">Iron-sulfur</keyword>
<keyword evidence="7" id="KW-0520">NAD</keyword>
<evidence type="ECO:0000256" key="7">
    <source>
        <dbReference type="ARBA" id="ARBA00023027"/>
    </source>
</evidence>
<feature type="non-terminal residue" evidence="9">
    <location>
        <position position="1"/>
    </location>
</feature>
<name>A0A7R9M5Q5_9ACAR</name>
<dbReference type="AlphaFoldDB" id="A0A7R9M5Q5"/>
<dbReference type="InterPro" id="IPR036249">
    <property type="entry name" value="Thioredoxin-like_sf"/>
</dbReference>